<keyword evidence="15" id="KW-1185">Reference proteome</keyword>
<evidence type="ECO:0000256" key="7">
    <source>
        <dbReference type="ARBA" id="ARBA00023002"/>
    </source>
</evidence>
<accession>A0ABN1ZZN4</accession>
<dbReference type="CDD" id="cd01080">
    <property type="entry name" value="NAD_bind_m-THF_DH_Cyclohyd"/>
    <property type="match status" value="1"/>
</dbReference>
<keyword evidence="5 11" id="KW-0378">Hydrolase</keyword>
<feature type="domain" description="Tetrahydrofolate dehydrogenase/cyclohydrolase NAD(P)-binding" evidence="13">
    <location>
        <begin position="167"/>
        <end position="295"/>
    </location>
</feature>
<evidence type="ECO:0000313" key="15">
    <source>
        <dbReference type="Proteomes" id="UP001500842"/>
    </source>
</evidence>
<evidence type="ECO:0000256" key="9">
    <source>
        <dbReference type="ARBA" id="ARBA00023167"/>
    </source>
</evidence>
<evidence type="ECO:0000256" key="5">
    <source>
        <dbReference type="ARBA" id="ARBA00022801"/>
    </source>
</evidence>
<dbReference type="Pfam" id="PF00763">
    <property type="entry name" value="THF_DHG_CYH"/>
    <property type="match status" value="1"/>
</dbReference>
<dbReference type="InterPro" id="IPR020631">
    <property type="entry name" value="THF_DH/CycHdrlase_NAD-bd_dom"/>
</dbReference>
<dbReference type="Proteomes" id="UP001500842">
    <property type="component" value="Unassembled WGS sequence"/>
</dbReference>
<evidence type="ECO:0000259" key="13">
    <source>
        <dbReference type="Pfam" id="PF02882"/>
    </source>
</evidence>
<dbReference type="InterPro" id="IPR000672">
    <property type="entry name" value="THF_DH/CycHdrlase"/>
</dbReference>
<dbReference type="PANTHER" id="PTHR48099:SF5">
    <property type="entry name" value="C-1-TETRAHYDROFOLATE SYNTHASE, CYTOPLASMIC"/>
    <property type="match status" value="1"/>
</dbReference>
<feature type="binding site" evidence="11">
    <location>
        <begin position="173"/>
        <end position="175"/>
    </location>
    <ligand>
        <name>NADP(+)</name>
        <dbReference type="ChEBI" id="CHEBI:58349"/>
    </ligand>
</feature>
<keyword evidence="10 11" id="KW-0511">Multifunctional enzyme</keyword>
<dbReference type="HAMAP" id="MF_01576">
    <property type="entry name" value="THF_DHG_CYH"/>
    <property type="match status" value="1"/>
</dbReference>
<protein>
    <recommendedName>
        <fullName evidence="11">Bifunctional protein FolD</fullName>
    </recommendedName>
    <domain>
        <recommendedName>
            <fullName evidence="11">Methylenetetrahydrofolate dehydrogenase</fullName>
            <ecNumber evidence="11">1.5.1.5</ecNumber>
        </recommendedName>
    </domain>
    <domain>
        <recommendedName>
            <fullName evidence="11">Methenyltetrahydrofolate cyclohydrolase</fullName>
            <ecNumber evidence="11">3.5.4.9</ecNumber>
        </recommendedName>
    </domain>
</protein>
<keyword evidence="3 11" id="KW-0028">Amino-acid biosynthesis</keyword>
<evidence type="ECO:0000256" key="8">
    <source>
        <dbReference type="ARBA" id="ARBA00023102"/>
    </source>
</evidence>
<keyword evidence="2 11" id="KW-0554">One-carbon metabolism</keyword>
<sequence length="309" mass="32702">MTAAVIDGRKASTELARVVRAELDELVADGGQCGLATVRVGDDFGSAMYERRLERVGCGLGVPVRQVRLPDTATEADLLDVVRALNGDGDVTGILLLRPLPARISEARVFGALDPGKDVEAVHPENAGLLALGTPRFVPSTAASVFYLLDDWLDQTGEDRAEFYRRALITVVGRSNNVGKPAVALASARQAAVQSVDEWASRSGMLGWYTRRSDVVIVAAGRPGLIRAEHVSADAIVIDVGINPSTDEDGTVRVVGDVAYDSVLDRARALTPVPGGVGPITDLWLLRNTVAAGRRRRRGVAPRPIGGAA</sequence>
<evidence type="ECO:0000256" key="2">
    <source>
        <dbReference type="ARBA" id="ARBA00022563"/>
    </source>
</evidence>
<evidence type="ECO:0000256" key="11">
    <source>
        <dbReference type="HAMAP-Rule" id="MF_01576"/>
    </source>
</evidence>
<comment type="similarity">
    <text evidence="11">Belongs to the tetrahydrofolate dehydrogenase/cyclohydrolase family.</text>
</comment>
<dbReference type="InterPro" id="IPR046346">
    <property type="entry name" value="Aminoacid_DH-like_N_sf"/>
</dbReference>
<evidence type="ECO:0000259" key="12">
    <source>
        <dbReference type="Pfam" id="PF00763"/>
    </source>
</evidence>
<keyword evidence="7 11" id="KW-0560">Oxidoreductase</keyword>
<comment type="caution">
    <text evidence="11">Lacks conserved residue(s) required for the propagation of feature annotation.</text>
</comment>
<dbReference type="RefSeq" id="WP_141005002.1">
    <property type="nucleotide sequence ID" value="NZ_BAAAOR010000007.1"/>
</dbReference>
<keyword evidence="9 11" id="KW-0486">Methionine biosynthesis</keyword>
<dbReference type="SUPFAM" id="SSF51735">
    <property type="entry name" value="NAD(P)-binding Rossmann-fold domains"/>
    <property type="match status" value="1"/>
</dbReference>
<dbReference type="SUPFAM" id="SSF53223">
    <property type="entry name" value="Aminoacid dehydrogenase-like, N-terminal domain"/>
    <property type="match status" value="1"/>
</dbReference>
<keyword evidence="4 11" id="KW-0658">Purine biosynthesis</keyword>
<evidence type="ECO:0000256" key="3">
    <source>
        <dbReference type="ARBA" id="ARBA00022605"/>
    </source>
</evidence>
<comment type="pathway">
    <text evidence="1 11">One-carbon metabolism; tetrahydrofolate interconversion.</text>
</comment>
<comment type="caution">
    <text evidence="14">The sequence shown here is derived from an EMBL/GenBank/DDBJ whole genome shotgun (WGS) entry which is preliminary data.</text>
</comment>
<keyword evidence="6 11" id="KW-0521">NADP</keyword>
<organism evidence="14 15">
    <name type="scientific">Nocardioides humi</name>
    <dbReference type="NCBI Taxonomy" id="449461"/>
    <lineage>
        <taxon>Bacteria</taxon>
        <taxon>Bacillati</taxon>
        <taxon>Actinomycetota</taxon>
        <taxon>Actinomycetes</taxon>
        <taxon>Propionibacteriales</taxon>
        <taxon>Nocardioidaceae</taxon>
        <taxon>Nocardioides</taxon>
    </lineage>
</organism>
<comment type="function">
    <text evidence="11">Catalyzes the oxidation of 5,10-methylenetetrahydrofolate to 5,10-methenyltetrahydrofolate and then the hydrolysis of 5,10-methenyltetrahydrofolate to 10-formyltetrahydrofolate.</text>
</comment>
<dbReference type="InterPro" id="IPR036291">
    <property type="entry name" value="NAD(P)-bd_dom_sf"/>
</dbReference>
<dbReference type="EC" id="3.5.4.9" evidence="11"/>
<dbReference type="PANTHER" id="PTHR48099">
    <property type="entry name" value="C-1-TETRAHYDROFOLATE SYNTHASE, CYTOPLASMIC-RELATED"/>
    <property type="match status" value="1"/>
</dbReference>
<dbReference type="Gene3D" id="3.40.50.10860">
    <property type="entry name" value="Leucine Dehydrogenase, chain A, domain 1"/>
    <property type="match status" value="1"/>
</dbReference>
<dbReference type="EC" id="1.5.1.5" evidence="11"/>
<dbReference type="EMBL" id="BAAAOR010000007">
    <property type="protein sequence ID" value="GAA1507450.1"/>
    <property type="molecule type" value="Genomic_DNA"/>
</dbReference>
<proteinExistence type="inferred from homology"/>
<keyword evidence="8 11" id="KW-0368">Histidine biosynthesis</keyword>
<feature type="domain" description="Tetrahydrofolate dehydrogenase/cyclohydrolase catalytic" evidence="12">
    <location>
        <begin position="6"/>
        <end position="120"/>
    </location>
</feature>
<evidence type="ECO:0000256" key="10">
    <source>
        <dbReference type="ARBA" id="ARBA00023268"/>
    </source>
</evidence>
<feature type="binding site" evidence="11">
    <location>
        <position position="242"/>
    </location>
    <ligand>
        <name>NADP(+)</name>
        <dbReference type="ChEBI" id="CHEBI:58349"/>
    </ligand>
</feature>
<evidence type="ECO:0000256" key="6">
    <source>
        <dbReference type="ARBA" id="ARBA00022857"/>
    </source>
</evidence>
<reference evidence="14 15" key="1">
    <citation type="journal article" date="2019" name="Int. J. Syst. Evol. Microbiol.">
        <title>The Global Catalogue of Microorganisms (GCM) 10K type strain sequencing project: providing services to taxonomists for standard genome sequencing and annotation.</title>
        <authorList>
            <consortium name="The Broad Institute Genomics Platform"/>
            <consortium name="The Broad Institute Genome Sequencing Center for Infectious Disease"/>
            <person name="Wu L."/>
            <person name="Ma J."/>
        </authorList>
    </citation>
    <scope>NUCLEOTIDE SEQUENCE [LARGE SCALE GENOMIC DNA]</scope>
    <source>
        <strain evidence="14 15">JCM 14942</strain>
    </source>
</reference>
<evidence type="ECO:0000313" key="14">
    <source>
        <dbReference type="EMBL" id="GAA1507450.1"/>
    </source>
</evidence>
<evidence type="ECO:0000256" key="1">
    <source>
        <dbReference type="ARBA" id="ARBA00004777"/>
    </source>
</evidence>
<dbReference type="Gene3D" id="3.40.50.720">
    <property type="entry name" value="NAD(P)-binding Rossmann-like Domain"/>
    <property type="match status" value="1"/>
</dbReference>
<comment type="catalytic activity">
    <reaction evidence="11">
        <text>(6R)-5,10-methylene-5,6,7,8-tetrahydrofolate + NADP(+) = (6R)-5,10-methenyltetrahydrofolate + NADPH</text>
        <dbReference type="Rhea" id="RHEA:22812"/>
        <dbReference type="ChEBI" id="CHEBI:15636"/>
        <dbReference type="ChEBI" id="CHEBI:57455"/>
        <dbReference type="ChEBI" id="CHEBI:57783"/>
        <dbReference type="ChEBI" id="CHEBI:58349"/>
        <dbReference type="EC" id="1.5.1.5"/>
    </reaction>
</comment>
<dbReference type="InterPro" id="IPR020630">
    <property type="entry name" value="THF_DH/CycHdrlase_cat_dom"/>
</dbReference>
<gene>
    <name evidence="14" type="primary">folD_1</name>
    <name evidence="11" type="synonym">folD</name>
    <name evidence="14" type="ORF">GCM10009788_09290</name>
</gene>
<dbReference type="Pfam" id="PF02882">
    <property type="entry name" value="THF_DHG_CYH_C"/>
    <property type="match status" value="1"/>
</dbReference>
<evidence type="ECO:0000256" key="4">
    <source>
        <dbReference type="ARBA" id="ARBA00022755"/>
    </source>
</evidence>
<comment type="subunit">
    <text evidence="11">Homodimer.</text>
</comment>
<comment type="catalytic activity">
    <reaction evidence="11">
        <text>(6R)-5,10-methenyltetrahydrofolate + H2O = (6R)-10-formyltetrahydrofolate + H(+)</text>
        <dbReference type="Rhea" id="RHEA:23700"/>
        <dbReference type="ChEBI" id="CHEBI:15377"/>
        <dbReference type="ChEBI" id="CHEBI:15378"/>
        <dbReference type="ChEBI" id="CHEBI:57455"/>
        <dbReference type="ChEBI" id="CHEBI:195366"/>
        <dbReference type="EC" id="3.5.4.9"/>
    </reaction>
</comment>
<name>A0ABN1ZZN4_9ACTN</name>
<dbReference type="PRINTS" id="PR00085">
    <property type="entry name" value="THFDHDRGNASE"/>
</dbReference>